<dbReference type="GO" id="GO:0000027">
    <property type="term" value="P:ribosomal large subunit assembly"/>
    <property type="evidence" value="ECO:0007669"/>
    <property type="project" value="UniProtKB-UniRule"/>
</dbReference>
<dbReference type="GO" id="GO:1990904">
    <property type="term" value="C:ribonucleoprotein complex"/>
    <property type="evidence" value="ECO:0007669"/>
    <property type="project" value="UniProtKB-KW"/>
</dbReference>
<dbReference type="Proteomes" id="UP000177763">
    <property type="component" value="Unassembled WGS sequence"/>
</dbReference>
<organism evidence="7 8">
    <name type="scientific">candidate division WWE3 bacterium RIFCSPLOWO2_12_FULL_36_10</name>
    <dbReference type="NCBI Taxonomy" id="1802630"/>
    <lineage>
        <taxon>Bacteria</taxon>
        <taxon>Katanobacteria</taxon>
    </lineage>
</organism>
<dbReference type="PANTHER" id="PTHR10986">
    <property type="entry name" value="39S RIBOSOMAL PROTEIN L20"/>
    <property type="match status" value="1"/>
</dbReference>
<comment type="function">
    <text evidence="5 6">Binds directly to 23S ribosomal RNA and is necessary for the in vitro assembly process of the 50S ribosomal subunit. It is not involved in the protein synthesizing functions of that subunit.</text>
</comment>
<dbReference type="CDD" id="cd07026">
    <property type="entry name" value="Ribosomal_L20"/>
    <property type="match status" value="1"/>
</dbReference>
<evidence type="ECO:0000256" key="5">
    <source>
        <dbReference type="HAMAP-Rule" id="MF_00382"/>
    </source>
</evidence>
<dbReference type="InterPro" id="IPR005813">
    <property type="entry name" value="Ribosomal_bL20"/>
</dbReference>
<keyword evidence="5 6" id="KW-0699">rRNA-binding</keyword>
<dbReference type="GO" id="GO:0005840">
    <property type="term" value="C:ribosome"/>
    <property type="evidence" value="ECO:0007669"/>
    <property type="project" value="UniProtKB-KW"/>
</dbReference>
<dbReference type="NCBIfam" id="TIGR01032">
    <property type="entry name" value="rplT_bact"/>
    <property type="match status" value="1"/>
</dbReference>
<evidence type="ECO:0000256" key="1">
    <source>
        <dbReference type="ARBA" id="ARBA00007698"/>
    </source>
</evidence>
<evidence type="ECO:0000256" key="3">
    <source>
        <dbReference type="ARBA" id="ARBA00023274"/>
    </source>
</evidence>
<dbReference type="EMBL" id="MEVN01000005">
    <property type="protein sequence ID" value="OGC57812.1"/>
    <property type="molecule type" value="Genomic_DNA"/>
</dbReference>
<proteinExistence type="inferred from homology"/>
<dbReference type="SUPFAM" id="SSF74731">
    <property type="entry name" value="Ribosomal protein L20"/>
    <property type="match status" value="1"/>
</dbReference>
<dbReference type="GO" id="GO:0006412">
    <property type="term" value="P:translation"/>
    <property type="evidence" value="ECO:0007669"/>
    <property type="project" value="InterPro"/>
</dbReference>
<dbReference type="GO" id="GO:0003735">
    <property type="term" value="F:structural constituent of ribosome"/>
    <property type="evidence" value="ECO:0007669"/>
    <property type="project" value="InterPro"/>
</dbReference>
<evidence type="ECO:0000313" key="8">
    <source>
        <dbReference type="Proteomes" id="UP000177763"/>
    </source>
</evidence>
<keyword evidence="5 6" id="KW-0694">RNA-binding</keyword>
<dbReference type="HAMAP" id="MF_00382">
    <property type="entry name" value="Ribosomal_bL20"/>
    <property type="match status" value="1"/>
</dbReference>
<keyword evidence="3 5" id="KW-0687">Ribonucleoprotein</keyword>
<evidence type="ECO:0000256" key="4">
    <source>
        <dbReference type="ARBA" id="ARBA00035172"/>
    </source>
</evidence>
<dbReference type="AlphaFoldDB" id="A0A1F4VKR3"/>
<dbReference type="InterPro" id="IPR035566">
    <property type="entry name" value="Ribosomal_protein_bL20_C"/>
</dbReference>
<dbReference type="Pfam" id="PF00453">
    <property type="entry name" value="Ribosomal_L20"/>
    <property type="match status" value="1"/>
</dbReference>
<dbReference type="Gene3D" id="1.10.1900.20">
    <property type="entry name" value="Ribosomal protein L20"/>
    <property type="match status" value="1"/>
</dbReference>
<keyword evidence="2 5" id="KW-0689">Ribosomal protein</keyword>
<comment type="caution">
    <text evidence="7">The sequence shown here is derived from an EMBL/GenBank/DDBJ whole genome shotgun (WGS) entry which is preliminary data.</text>
</comment>
<evidence type="ECO:0000256" key="2">
    <source>
        <dbReference type="ARBA" id="ARBA00022980"/>
    </source>
</evidence>
<dbReference type="GO" id="GO:0019843">
    <property type="term" value="F:rRNA binding"/>
    <property type="evidence" value="ECO:0007669"/>
    <property type="project" value="UniProtKB-UniRule"/>
</dbReference>
<dbReference type="PRINTS" id="PR00062">
    <property type="entry name" value="RIBOSOMALL20"/>
</dbReference>
<name>A0A1F4VKR3_UNCKA</name>
<accession>A0A1F4VKR3</accession>
<dbReference type="FunFam" id="1.10.1900.20:FF:000001">
    <property type="entry name" value="50S ribosomal protein L20"/>
    <property type="match status" value="1"/>
</dbReference>
<sequence length="113" mass="13065">MTRVKGGFARHRKHVKVIKKAKGYYLTRSKNFKRANEAVVKAGEEAFAGRRIRRRDLRRVWISRINGALTEYGIPYSRFINKLKVANVTLDRKTLAEMVVNDSKAFKTLVKSL</sequence>
<evidence type="ECO:0000313" key="7">
    <source>
        <dbReference type="EMBL" id="OGC57812.1"/>
    </source>
</evidence>
<dbReference type="STRING" id="1802630.A3H26_00830"/>
<comment type="similarity">
    <text evidence="1 5 6">Belongs to the bacterial ribosomal protein bL20 family.</text>
</comment>
<protein>
    <recommendedName>
        <fullName evidence="4 5">Large ribosomal subunit protein bL20</fullName>
    </recommendedName>
</protein>
<gene>
    <name evidence="5" type="primary">rplT</name>
    <name evidence="7" type="ORF">A3H26_00830</name>
</gene>
<evidence type="ECO:0000256" key="6">
    <source>
        <dbReference type="RuleBase" id="RU000560"/>
    </source>
</evidence>
<dbReference type="Gene3D" id="6.10.160.10">
    <property type="match status" value="1"/>
</dbReference>
<reference evidence="7 8" key="1">
    <citation type="journal article" date="2016" name="Nat. Commun.">
        <title>Thousands of microbial genomes shed light on interconnected biogeochemical processes in an aquifer system.</title>
        <authorList>
            <person name="Anantharaman K."/>
            <person name="Brown C.T."/>
            <person name="Hug L.A."/>
            <person name="Sharon I."/>
            <person name="Castelle C.J."/>
            <person name="Probst A.J."/>
            <person name="Thomas B.C."/>
            <person name="Singh A."/>
            <person name="Wilkins M.J."/>
            <person name="Karaoz U."/>
            <person name="Brodie E.L."/>
            <person name="Williams K.H."/>
            <person name="Hubbard S.S."/>
            <person name="Banfield J.F."/>
        </authorList>
    </citation>
    <scope>NUCLEOTIDE SEQUENCE [LARGE SCALE GENOMIC DNA]</scope>
</reference>